<dbReference type="Gene3D" id="1.10.2060.10">
    <property type="entry name" value="PutA proline dehydrogenase (PRODH), domain 2"/>
    <property type="match status" value="1"/>
</dbReference>
<feature type="non-terminal residue" evidence="2">
    <location>
        <position position="69"/>
    </location>
</feature>
<evidence type="ECO:0000259" key="1">
    <source>
        <dbReference type="Pfam" id="PF14850"/>
    </source>
</evidence>
<proteinExistence type="predicted"/>
<keyword evidence="3" id="KW-1185">Reference proteome</keyword>
<dbReference type="Proteomes" id="UP000677812">
    <property type="component" value="Unassembled WGS sequence"/>
</dbReference>
<name>A0ABS5EAH1_9PROT</name>
<sequence length="69" mass="7423">DNATRDALIRDKLGNGTWISQIDRKSPLVVNAATWGLVVSGKTLSSKTLSRLPSTLANLTTRFGAPTIR</sequence>
<gene>
    <name evidence="2" type="ORF">KB213_12685</name>
</gene>
<dbReference type="SUPFAM" id="SSF81935">
    <property type="entry name" value="N-terminal domain of bifunctional PutA protein"/>
    <property type="match status" value="1"/>
</dbReference>
<dbReference type="Pfam" id="PF14850">
    <property type="entry name" value="Pro_dh-DNA_bdg"/>
    <property type="match status" value="1"/>
</dbReference>
<feature type="non-terminal residue" evidence="2">
    <location>
        <position position="1"/>
    </location>
</feature>
<protein>
    <recommendedName>
        <fullName evidence="1">Proline dehydrogenase PutA domain-containing protein</fullName>
    </recommendedName>
</protein>
<reference evidence="2 3" key="1">
    <citation type="submission" date="2021-04" db="EMBL/GenBank/DDBJ databases">
        <title>The complete genome sequence of Neokomagataea sp. TBRC 2177.</title>
        <authorList>
            <person name="Charoenyingcharoen P."/>
            <person name="Yukphan P."/>
        </authorList>
    </citation>
    <scope>NUCLEOTIDE SEQUENCE [LARGE SCALE GENOMIC DNA]</scope>
    <source>
        <strain evidence="2 3">TBRC 2177</strain>
    </source>
</reference>
<dbReference type="RefSeq" id="WP_211683631.1">
    <property type="nucleotide sequence ID" value="NZ_JAGRQH010000284.1"/>
</dbReference>
<dbReference type="InterPro" id="IPR024089">
    <property type="entry name" value="PRODH_PutA_dom_I/II"/>
</dbReference>
<accession>A0ABS5EAH1</accession>
<evidence type="ECO:0000313" key="3">
    <source>
        <dbReference type="Proteomes" id="UP000677812"/>
    </source>
</evidence>
<dbReference type="InterPro" id="IPR024082">
    <property type="entry name" value="PRODH_PutA_dom_II"/>
</dbReference>
<feature type="domain" description="Proline dehydrogenase PutA" evidence="1">
    <location>
        <begin position="1"/>
        <end position="69"/>
    </location>
</feature>
<organism evidence="2 3">
    <name type="scientific">Neokomagataea anthophila</name>
    <dbReference type="NCBI Taxonomy" id="2826925"/>
    <lineage>
        <taxon>Bacteria</taxon>
        <taxon>Pseudomonadati</taxon>
        <taxon>Pseudomonadota</taxon>
        <taxon>Alphaproteobacteria</taxon>
        <taxon>Acetobacterales</taxon>
        <taxon>Acetobacteraceae</taxon>
        <taxon>Neokomagataea</taxon>
    </lineage>
</organism>
<evidence type="ECO:0000313" key="2">
    <source>
        <dbReference type="EMBL" id="MBR0560890.1"/>
    </source>
</evidence>
<comment type="caution">
    <text evidence="2">The sequence shown here is derived from an EMBL/GenBank/DDBJ whole genome shotgun (WGS) entry which is preliminary data.</text>
</comment>
<dbReference type="EMBL" id="JAGRQH010000284">
    <property type="protein sequence ID" value="MBR0560890.1"/>
    <property type="molecule type" value="Genomic_DNA"/>
</dbReference>